<proteinExistence type="predicted"/>
<organism evidence="2 3">
    <name type="scientific">Mesorhizobium robiniae</name>
    <dbReference type="NCBI Taxonomy" id="559315"/>
    <lineage>
        <taxon>Bacteria</taxon>
        <taxon>Pseudomonadati</taxon>
        <taxon>Pseudomonadota</taxon>
        <taxon>Alphaproteobacteria</taxon>
        <taxon>Hyphomicrobiales</taxon>
        <taxon>Phyllobacteriaceae</taxon>
        <taxon>Mesorhizobium</taxon>
    </lineage>
</organism>
<dbReference type="Proteomes" id="UP001549204">
    <property type="component" value="Unassembled WGS sequence"/>
</dbReference>
<keyword evidence="1" id="KW-0812">Transmembrane</keyword>
<evidence type="ECO:0000313" key="2">
    <source>
        <dbReference type="EMBL" id="MET3577947.1"/>
    </source>
</evidence>
<keyword evidence="1" id="KW-0472">Membrane</keyword>
<keyword evidence="3" id="KW-1185">Reference proteome</keyword>
<feature type="transmembrane region" description="Helical" evidence="1">
    <location>
        <begin position="77"/>
        <end position="99"/>
    </location>
</feature>
<sequence>MSIGTARYIGFLAPGAWAINTQLGQMLPHLDCASSTGWTAGTAFAATVLALTGVLVARNDGVSTASRTKLFISRLNVLLGLAFAFALVLQGAATLLLSACER</sequence>
<comment type="caution">
    <text evidence="2">The sequence shown here is derived from an EMBL/GenBank/DDBJ whole genome shotgun (WGS) entry which is preliminary data.</text>
</comment>
<gene>
    <name evidence="2" type="ORF">ABID19_000964</name>
</gene>
<dbReference type="EMBL" id="JBEPMC010000002">
    <property type="protein sequence ID" value="MET3577947.1"/>
    <property type="molecule type" value="Genomic_DNA"/>
</dbReference>
<evidence type="ECO:0000313" key="3">
    <source>
        <dbReference type="Proteomes" id="UP001549204"/>
    </source>
</evidence>
<protein>
    <submittedName>
        <fullName evidence="2">Cytochrome bd-type quinol oxidase subunit 2</fullName>
    </submittedName>
</protein>
<name>A0ABV2GI30_9HYPH</name>
<dbReference type="RefSeq" id="WP_354488403.1">
    <property type="nucleotide sequence ID" value="NZ_JBEPMC010000002.1"/>
</dbReference>
<evidence type="ECO:0000256" key="1">
    <source>
        <dbReference type="SAM" id="Phobius"/>
    </source>
</evidence>
<keyword evidence="1" id="KW-1133">Transmembrane helix</keyword>
<reference evidence="2 3" key="1">
    <citation type="submission" date="2024-06" db="EMBL/GenBank/DDBJ databases">
        <title>Genomic Encyclopedia of Type Strains, Phase IV (KMG-IV): sequencing the most valuable type-strain genomes for metagenomic binning, comparative biology and taxonomic classification.</title>
        <authorList>
            <person name="Goeker M."/>
        </authorList>
    </citation>
    <scope>NUCLEOTIDE SEQUENCE [LARGE SCALE GENOMIC DNA]</scope>
    <source>
        <strain evidence="2 3">DSM 100022</strain>
    </source>
</reference>
<accession>A0ABV2GI30</accession>
<feature type="transmembrane region" description="Helical" evidence="1">
    <location>
        <begin position="37"/>
        <end position="57"/>
    </location>
</feature>